<keyword evidence="3" id="KW-1185">Reference proteome</keyword>
<comment type="caution">
    <text evidence="2">The sequence shown here is derived from an EMBL/GenBank/DDBJ whole genome shotgun (WGS) entry which is preliminary data.</text>
</comment>
<evidence type="ECO:0000313" key="3">
    <source>
        <dbReference type="Proteomes" id="UP001185092"/>
    </source>
</evidence>
<sequence>MDYLTYINSHAIPKLKKLMMTEAEKYLELLSISKSDCLLKEGSVCNYYYFVEEGILRNFYTKKGIEVTTGFTFPNDVATNFRSSLLKKESDETIQAVVDSKVYRMSIQDFEMIKDKYPELREIRETLTSAYVLLLEERLHSIQFCTAAERYRFLLENNSYILKQIPLTYIASYLGVTLETLSRIRANAR</sequence>
<dbReference type="InterPro" id="IPR014710">
    <property type="entry name" value="RmlC-like_jellyroll"/>
</dbReference>
<evidence type="ECO:0000259" key="1">
    <source>
        <dbReference type="Pfam" id="PF00027"/>
    </source>
</evidence>
<accession>A0AAE3XPT7</accession>
<dbReference type="EMBL" id="JAVDQD010000004">
    <property type="protein sequence ID" value="MDR6240395.1"/>
    <property type="molecule type" value="Genomic_DNA"/>
</dbReference>
<dbReference type="Pfam" id="PF00027">
    <property type="entry name" value="cNMP_binding"/>
    <property type="match status" value="1"/>
</dbReference>
<dbReference type="Proteomes" id="UP001185092">
    <property type="component" value="Unassembled WGS sequence"/>
</dbReference>
<proteinExistence type="predicted"/>
<reference evidence="2" key="1">
    <citation type="submission" date="2023-07" db="EMBL/GenBank/DDBJ databases">
        <title>Genomic Encyclopedia of Type Strains, Phase IV (KMG-IV): sequencing the most valuable type-strain genomes for metagenomic binning, comparative biology and taxonomic classification.</title>
        <authorList>
            <person name="Goeker M."/>
        </authorList>
    </citation>
    <scope>NUCLEOTIDE SEQUENCE</scope>
    <source>
        <strain evidence="2">DSM 26174</strain>
    </source>
</reference>
<evidence type="ECO:0000313" key="2">
    <source>
        <dbReference type="EMBL" id="MDR6240395.1"/>
    </source>
</evidence>
<dbReference type="CDD" id="cd00038">
    <property type="entry name" value="CAP_ED"/>
    <property type="match status" value="1"/>
</dbReference>
<feature type="domain" description="Cyclic nucleotide-binding" evidence="1">
    <location>
        <begin position="31"/>
        <end position="114"/>
    </location>
</feature>
<dbReference type="InterPro" id="IPR018490">
    <property type="entry name" value="cNMP-bd_dom_sf"/>
</dbReference>
<protein>
    <submittedName>
        <fullName evidence="2">CRP-like cAMP-binding protein</fullName>
    </submittedName>
</protein>
<dbReference type="AlphaFoldDB" id="A0AAE3XPT7"/>
<gene>
    <name evidence="2" type="ORF">HNQ88_003461</name>
</gene>
<dbReference type="InterPro" id="IPR000595">
    <property type="entry name" value="cNMP-bd_dom"/>
</dbReference>
<name>A0AAE3XPT7_9BACT</name>
<organism evidence="2 3">
    <name type="scientific">Aureibacter tunicatorum</name>
    <dbReference type="NCBI Taxonomy" id="866807"/>
    <lineage>
        <taxon>Bacteria</taxon>
        <taxon>Pseudomonadati</taxon>
        <taxon>Bacteroidota</taxon>
        <taxon>Cytophagia</taxon>
        <taxon>Cytophagales</taxon>
        <taxon>Persicobacteraceae</taxon>
        <taxon>Aureibacter</taxon>
    </lineage>
</organism>
<dbReference type="RefSeq" id="WP_309940311.1">
    <property type="nucleotide sequence ID" value="NZ_AP025305.1"/>
</dbReference>
<dbReference type="Gene3D" id="2.60.120.10">
    <property type="entry name" value="Jelly Rolls"/>
    <property type="match status" value="1"/>
</dbReference>
<dbReference type="SUPFAM" id="SSF51206">
    <property type="entry name" value="cAMP-binding domain-like"/>
    <property type="match status" value="1"/>
</dbReference>